<dbReference type="SUPFAM" id="SSF51905">
    <property type="entry name" value="FAD/NAD(P)-binding domain"/>
    <property type="match status" value="1"/>
</dbReference>
<accession>X1DGR2</accession>
<proteinExistence type="predicted"/>
<evidence type="ECO:0000313" key="1">
    <source>
        <dbReference type="EMBL" id="GAG95616.1"/>
    </source>
</evidence>
<protein>
    <recommendedName>
        <fullName evidence="2">FAD-binding domain-containing protein</fullName>
    </recommendedName>
</protein>
<organism evidence="1">
    <name type="scientific">marine sediment metagenome</name>
    <dbReference type="NCBI Taxonomy" id="412755"/>
    <lineage>
        <taxon>unclassified sequences</taxon>
        <taxon>metagenomes</taxon>
        <taxon>ecological metagenomes</taxon>
    </lineage>
</organism>
<dbReference type="AlphaFoldDB" id="X1DGR2"/>
<dbReference type="InterPro" id="IPR036188">
    <property type="entry name" value="FAD/NAD-bd_sf"/>
</dbReference>
<evidence type="ECO:0008006" key="2">
    <source>
        <dbReference type="Google" id="ProtNLM"/>
    </source>
</evidence>
<sequence>MFAGDAAGLVDMYRGLGMDAAALSGRLVAKAIVKSEQNKISAIKLYEKKTRKVINKINKNSEKQLLTYKNNDELLQVLKKSFIKMGISTLFDNLLNKVLPANKIKLLPA</sequence>
<gene>
    <name evidence="1" type="ORF">S01H4_44994</name>
</gene>
<dbReference type="EMBL" id="BART01025008">
    <property type="protein sequence ID" value="GAG95616.1"/>
    <property type="molecule type" value="Genomic_DNA"/>
</dbReference>
<comment type="caution">
    <text evidence="1">The sequence shown here is derived from an EMBL/GenBank/DDBJ whole genome shotgun (WGS) entry which is preliminary data.</text>
</comment>
<name>X1DGR2_9ZZZZ</name>
<reference evidence="1" key="1">
    <citation type="journal article" date="2014" name="Front. Microbiol.">
        <title>High frequency of phylogenetically diverse reductive dehalogenase-homologous genes in deep subseafloor sedimentary metagenomes.</title>
        <authorList>
            <person name="Kawai M."/>
            <person name="Futagami T."/>
            <person name="Toyoda A."/>
            <person name="Takaki Y."/>
            <person name="Nishi S."/>
            <person name="Hori S."/>
            <person name="Arai W."/>
            <person name="Tsubouchi T."/>
            <person name="Morono Y."/>
            <person name="Uchiyama I."/>
            <person name="Ito T."/>
            <person name="Fujiyama A."/>
            <person name="Inagaki F."/>
            <person name="Takami H."/>
        </authorList>
    </citation>
    <scope>NUCLEOTIDE SEQUENCE</scope>
    <source>
        <strain evidence="1">Expedition CK06-06</strain>
    </source>
</reference>
<dbReference type="Gene3D" id="3.50.50.60">
    <property type="entry name" value="FAD/NAD(P)-binding domain"/>
    <property type="match status" value="1"/>
</dbReference>